<evidence type="ECO:0000313" key="2">
    <source>
        <dbReference type="Proteomes" id="UP000366945"/>
    </source>
</evidence>
<reference evidence="1 2" key="1">
    <citation type="submission" date="2019-08" db="EMBL/GenBank/DDBJ databases">
        <authorList>
            <person name="Peeters C."/>
        </authorList>
    </citation>
    <scope>NUCLEOTIDE SEQUENCE [LARGE SCALE GENOMIC DNA]</scope>
    <source>
        <strain evidence="1 2">LMG 31114</strain>
    </source>
</reference>
<dbReference type="AlphaFoldDB" id="A0A5E4RL88"/>
<dbReference type="Proteomes" id="UP000366945">
    <property type="component" value="Unassembled WGS sequence"/>
</dbReference>
<keyword evidence="2" id="KW-1185">Reference proteome</keyword>
<protein>
    <submittedName>
        <fullName evidence="1">Uncharacterized protein</fullName>
    </submittedName>
</protein>
<organism evidence="1 2">
    <name type="scientific">Pandoraea pneumonica</name>
    <dbReference type="NCBI Taxonomy" id="2508299"/>
    <lineage>
        <taxon>Bacteria</taxon>
        <taxon>Pseudomonadati</taxon>
        <taxon>Pseudomonadota</taxon>
        <taxon>Betaproteobacteria</taxon>
        <taxon>Burkholderiales</taxon>
        <taxon>Burkholderiaceae</taxon>
        <taxon>Pandoraea</taxon>
    </lineage>
</organism>
<accession>A0A5E4RL88</accession>
<evidence type="ECO:0000313" key="1">
    <source>
        <dbReference type="EMBL" id="VVD64150.1"/>
    </source>
</evidence>
<name>A0A5E4RL88_9BURK</name>
<sequence>MLAGLELAGLELNGPNGEPVLRLSSRVGRVLGSVYVNGTSGSLQHDALASGEAFASFHLQQLFYDVRSFRRFPRISISGKTLSWYYPEPQGNQVTMAGYITYGVR</sequence>
<proteinExistence type="predicted"/>
<dbReference type="EMBL" id="CABPSK010000001">
    <property type="protein sequence ID" value="VVD64150.1"/>
    <property type="molecule type" value="Genomic_DNA"/>
</dbReference>
<gene>
    <name evidence="1" type="ORF">PPN31114_00258</name>
</gene>